<dbReference type="OrthoDB" id="1470350at2759"/>
<dbReference type="SUPFAM" id="SSF48264">
    <property type="entry name" value="Cytochrome P450"/>
    <property type="match status" value="1"/>
</dbReference>
<dbReference type="InterPro" id="IPR002401">
    <property type="entry name" value="Cyt_P450_E_grp-I"/>
</dbReference>
<dbReference type="GO" id="GO:0006629">
    <property type="term" value="P:lipid metabolic process"/>
    <property type="evidence" value="ECO:0007669"/>
    <property type="project" value="UniProtKB-ARBA"/>
</dbReference>
<keyword evidence="4 5" id="KW-0408">Iron</keyword>
<evidence type="ECO:0008006" key="9">
    <source>
        <dbReference type="Google" id="ProtNLM"/>
    </source>
</evidence>
<dbReference type="Pfam" id="PF00067">
    <property type="entry name" value="p450"/>
    <property type="match status" value="1"/>
</dbReference>
<keyword evidence="8" id="KW-1185">Reference proteome</keyword>
<dbReference type="InterPro" id="IPR036396">
    <property type="entry name" value="Cyt_P450_sf"/>
</dbReference>
<dbReference type="InterPro" id="IPR017972">
    <property type="entry name" value="Cyt_P450_CS"/>
</dbReference>
<dbReference type="PRINTS" id="PR00385">
    <property type="entry name" value="P450"/>
</dbReference>
<dbReference type="GO" id="GO:0020037">
    <property type="term" value="F:heme binding"/>
    <property type="evidence" value="ECO:0007669"/>
    <property type="project" value="InterPro"/>
</dbReference>
<dbReference type="PANTHER" id="PTHR24296">
    <property type="entry name" value="CYTOCHROME P450"/>
    <property type="match status" value="1"/>
</dbReference>
<evidence type="ECO:0000256" key="1">
    <source>
        <dbReference type="ARBA" id="ARBA00010617"/>
    </source>
</evidence>
<feature type="binding site" description="axial binding residue" evidence="5">
    <location>
        <position position="477"/>
    </location>
    <ligand>
        <name>heme</name>
        <dbReference type="ChEBI" id="CHEBI:30413"/>
    </ligand>
    <ligandPart>
        <name>Fe</name>
        <dbReference type="ChEBI" id="CHEBI:18248"/>
    </ligandPart>
</feature>
<evidence type="ECO:0000256" key="6">
    <source>
        <dbReference type="RuleBase" id="RU000461"/>
    </source>
</evidence>
<dbReference type="GO" id="GO:0004497">
    <property type="term" value="F:monooxygenase activity"/>
    <property type="evidence" value="ECO:0007669"/>
    <property type="project" value="UniProtKB-KW"/>
</dbReference>
<evidence type="ECO:0000256" key="5">
    <source>
        <dbReference type="PIRSR" id="PIRSR602401-1"/>
    </source>
</evidence>
<dbReference type="GO" id="GO:0016705">
    <property type="term" value="F:oxidoreductase activity, acting on paired donors, with incorporation or reduction of molecular oxygen"/>
    <property type="evidence" value="ECO:0007669"/>
    <property type="project" value="InterPro"/>
</dbReference>
<gene>
    <name evidence="7" type="ORF">Poli38472_005340</name>
</gene>
<comment type="similarity">
    <text evidence="1 6">Belongs to the cytochrome P450 family.</text>
</comment>
<dbReference type="PROSITE" id="PS00086">
    <property type="entry name" value="CYTOCHROME_P450"/>
    <property type="match status" value="1"/>
</dbReference>
<evidence type="ECO:0000256" key="2">
    <source>
        <dbReference type="ARBA" id="ARBA00022723"/>
    </source>
</evidence>
<comment type="caution">
    <text evidence="7">The sequence shown here is derived from an EMBL/GenBank/DDBJ whole genome shotgun (WGS) entry which is preliminary data.</text>
</comment>
<dbReference type="InterPro" id="IPR001128">
    <property type="entry name" value="Cyt_P450"/>
</dbReference>
<evidence type="ECO:0000256" key="3">
    <source>
        <dbReference type="ARBA" id="ARBA00023002"/>
    </source>
</evidence>
<evidence type="ECO:0000256" key="4">
    <source>
        <dbReference type="ARBA" id="ARBA00023004"/>
    </source>
</evidence>
<dbReference type="CDD" id="cd11064">
    <property type="entry name" value="CYP86A"/>
    <property type="match status" value="1"/>
</dbReference>
<keyword evidence="3 6" id="KW-0560">Oxidoreductase</keyword>
<dbReference type="EMBL" id="SPLM01000073">
    <property type="protein sequence ID" value="TMW62722.1"/>
    <property type="molecule type" value="Genomic_DNA"/>
</dbReference>
<protein>
    <recommendedName>
        <fullName evidence="9">Cytochrome P450</fullName>
    </recommendedName>
</protein>
<dbReference type="Proteomes" id="UP000794436">
    <property type="component" value="Unassembled WGS sequence"/>
</dbReference>
<dbReference type="PRINTS" id="PR00463">
    <property type="entry name" value="EP450I"/>
</dbReference>
<organism evidence="7 8">
    <name type="scientific">Pythium oligandrum</name>
    <name type="common">Mycoparasitic fungus</name>
    <dbReference type="NCBI Taxonomy" id="41045"/>
    <lineage>
        <taxon>Eukaryota</taxon>
        <taxon>Sar</taxon>
        <taxon>Stramenopiles</taxon>
        <taxon>Oomycota</taxon>
        <taxon>Peronosporomycetes</taxon>
        <taxon>Pythiales</taxon>
        <taxon>Pythiaceae</taxon>
        <taxon>Pythium</taxon>
    </lineage>
</organism>
<keyword evidence="6" id="KW-0503">Monooxygenase</keyword>
<reference evidence="7" key="1">
    <citation type="submission" date="2019-03" db="EMBL/GenBank/DDBJ databases">
        <title>Long read genome sequence of the mycoparasitic Pythium oligandrum ATCC 38472 isolated from sugarbeet rhizosphere.</title>
        <authorList>
            <person name="Gaulin E."/>
        </authorList>
    </citation>
    <scope>NUCLEOTIDE SEQUENCE</scope>
    <source>
        <strain evidence="7">ATCC 38472_TT</strain>
    </source>
</reference>
<keyword evidence="5 6" id="KW-0349">Heme</keyword>
<keyword evidence="2 5" id="KW-0479">Metal-binding</keyword>
<sequence>MVLQALLENSRVAVDCAQMAVGVLLVPLTYVVIQQLYVALKGEKGQEKGAKLYRPPTTLPVLGNTLDFARRVAKFHHWMTEVCKDAQGTPVLLRTLGQPPMVIISTPEAVEDVSKTQFDAFPKGQQQREILGSVLGEGIIAVDGAKWVHQRKIAARLFTTRALRDSMSATMRKYTAVLLRILERAQRSGESFDLFKLLNRFTIEAFAEIGFGIQMNCLEAEDEHPFQSAFDSIQRAVSLRFMLPPWLTKLQQILGVGPEGQFKKDLKVIDDTVYEIVSGSIKRRQNNEQTRDTADLVSLFLDHFDKYSGDGKKEYDAKYLRDMVVTFLIAGRDTTAQALSWFFLSISREPRVAKKIREEIKVILPELLEGKIETPTMEQVQQLTYLEAALKETLRLYPSVPVTPKSAEQDAVLSNGTFIRKGTRIGIPTYAMGRMPYVWGPDAEEFKPQRWIDPETGKIIQVSPFKFFSFNAGPRTCLGMNLALLEMKIVVASVLSRFDLSVLNEKDITYDFSVTLPMQGELRVNAVEVPRAH</sequence>
<accession>A0A8K1CG52</accession>
<evidence type="ECO:0000313" key="7">
    <source>
        <dbReference type="EMBL" id="TMW62722.1"/>
    </source>
</evidence>
<dbReference type="Gene3D" id="1.10.630.10">
    <property type="entry name" value="Cytochrome P450"/>
    <property type="match status" value="1"/>
</dbReference>
<evidence type="ECO:0000313" key="8">
    <source>
        <dbReference type="Proteomes" id="UP000794436"/>
    </source>
</evidence>
<proteinExistence type="inferred from homology"/>
<dbReference type="GO" id="GO:0005506">
    <property type="term" value="F:iron ion binding"/>
    <property type="evidence" value="ECO:0007669"/>
    <property type="project" value="InterPro"/>
</dbReference>
<name>A0A8K1CG52_PYTOL</name>
<comment type="cofactor">
    <cofactor evidence="5">
        <name>heme</name>
        <dbReference type="ChEBI" id="CHEBI:30413"/>
    </cofactor>
</comment>
<dbReference type="AlphaFoldDB" id="A0A8K1CG52"/>